<name>A0A8X7W361_BRACI</name>
<sequence>MRFFKTRHYHGGYIRRTILYPKPVNAVSQHIHDLAKTQNSEIARSSLVDNSSSHPWPEWLDLMGMLVKKGYFGETVTSPKESNHIRTACLDFARHRFTLVR</sequence>
<evidence type="ECO:0000313" key="1">
    <source>
        <dbReference type="EMBL" id="KAG2321620.1"/>
    </source>
</evidence>
<proteinExistence type="predicted"/>
<dbReference type="OrthoDB" id="448399at2759"/>
<gene>
    <name evidence="1" type="ORF">Bca52824_014833</name>
</gene>
<reference evidence="1 2" key="1">
    <citation type="submission" date="2020-02" db="EMBL/GenBank/DDBJ databases">
        <authorList>
            <person name="Ma Q."/>
            <person name="Huang Y."/>
            <person name="Song X."/>
            <person name="Pei D."/>
        </authorList>
    </citation>
    <scope>NUCLEOTIDE SEQUENCE [LARGE SCALE GENOMIC DNA]</scope>
    <source>
        <strain evidence="1">Sxm20200214</strain>
        <tissue evidence="1">Leaf</tissue>
    </source>
</reference>
<dbReference type="Proteomes" id="UP000886595">
    <property type="component" value="Unassembled WGS sequence"/>
</dbReference>
<dbReference type="AlphaFoldDB" id="A0A8X7W361"/>
<evidence type="ECO:0000313" key="2">
    <source>
        <dbReference type="Proteomes" id="UP000886595"/>
    </source>
</evidence>
<organism evidence="1 2">
    <name type="scientific">Brassica carinata</name>
    <name type="common">Ethiopian mustard</name>
    <name type="synonym">Abyssinian cabbage</name>
    <dbReference type="NCBI Taxonomy" id="52824"/>
    <lineage>
        <taxon>Eukaryota</taxon>
        <taxon>Viridiplantae</taxon>
        <taxon>Streptophyta</taxon>
        <taxon>Embryophyta</taxon>
        <taxon>Tracheophyta</taxon>
        <taxon>Spermatophyta</taxon>
        <taxon>Magnoliopsida</taxon>
        <taxon>eudicotyledons</taxon>
        <taxon>Gunneridae</taxon>
        <taxon>Pentapetalae</taxon>
        <taxon>rosids</taxon>
        <taxon>malvids</taxon>
        <taxon>Brassicales</taxon>
        <taxon>Brassicaceae</taxon>
        <taxon>Brassiceae</taxon>
        <taxon>Brassica</taxon>
    </lineage>
</organism>
<accession>A0A8X7W361</accession>
<comment type="caution">
    <text evidence="1">The sequence shown here is derived from an EMBL/GenBank/DDBJ whole genome shotgun (WGS) entry which is preliminary data.</text>
</comment>
<protein>
    <submittedName>
        <fullName evidence="1">Uncharacterized protein</fullName>
    </submittedName>
</protein>
<keyword evidence="2" id="KW-1185">Reference proteome</keyword>
<dbReference type="EMBL" id="JAAMPC010000003">
    <property type="protein sequence ID" value="KAG2321620.1"/>
    <property type="molecule type" value="Genomic_DNA"/>
</dbReference>